<dbReference type="EMBL" id="AJWJ01000385">
    <property type="protein sequence ID" value="KAF2071344.1"/>
    <property type="molecule type" value="Genomic_DNA"/>
</dbReference>
<keyword evidence="3" id="KW-1185">Reference proteome</keyword>
<protein>
    <submittedName>
        <fullName evidence="2">Uncharacterized protein</fullName>
    </submittedName>
</protein>
<name>A0A8J4PS09_9MYCE</name>
<proteinExistence type="predicted"/>
<dbReference type="OrthoDB" id="17444at2759"/>
<evidence type="ECO:0000313" key="2">
    <source>
        <dbReference type="EMBL" id="KAF2071344.1"/>
    </source>
</evidence>
<reference evidence="2" key="1">
    <citation type="submission" date="2020-01" db="EMBL/GenBank/DDBJ databases">
        <title>Development of genomics and gene disruption for Polysphondylium violaceum indicates a role for the polyketide synthase stlB in stalk morphogenesis.</title>
        <authorList>
            <person name="Narita B."/>
            <person name="Kawabe Y."/>
            <person name="Kin K."/>
            <person name="Saito T."/>
            <person name="Gibbs R."/>
            <person name="Kuspa A."/>
            <person name="Muzny D."/>
            <person name="Queller D."/>
            <person name="Richards S."/>
            <person name="Strassman J."/>
            <person name="Sucgang R."/>
            <person name="Worley K."/>
            <person name="Schaap P."/>
        </authorList>
    </citation>
    <scope>NUCLEOTIDE SEQUENCE</scope>
    <source>
        <strain evidence="2">QSvi11</strain>
    </source>
</reference>
<dbReference type="AlphaFoldDB" id="A0A8J4PS09"/>
<comment type="caution">
    <text evidence="2">The sequence shown here is derived from an EMBL/GenBank/DDBJ whole genome shotgun (WGS) entry which is preliminary data.</text>
</comment>
<evidence type="ECO:0000256" key="1">
    <source>
        <dbReference type="SAM" id="MobiDB-lite"/>
    </source>
</evidence>
<gene>
    <name evidence="2" type="ORF">CYY_007342</name>
</gene>
<sequence length="374" mass="43256">MNRSLKSILNIRHLNNGLKYNSFKSFNSKSTLITLNNTSYTRGDSYSNSNSNQNRNSNSNNNSNKNINERVILFSLSLGGLFGWKKEEENPYSNIPKTTVGPIETFEDALHWYQTYYLHPNPEQFLKAMIMLLGDESKTFVRQQLNNVRAESDMKSIARISTIQSFYYLPLVGFMAQIFTDHPEQVQQWYTALSTNEEIKTPWKSSLGDLDATMLLTLAVCMTDNEQARKIQQSIVQSYTKPGETAEQIEEHVDNLKKWAYQQTKSTVSLPLVLIGQYFANGKEDVVKNVARLWRSSLDSLENMVIQNADKNANITNNVVKKLEFENRELIIDQLNQAIRLLTKDNRALNILKEEMDHQKKARQEREQFYKNQK</sequence>
<organism evidence="2 3">
    <name type="scientific">Polysphondylium violaceum</name>
    <dbReference type="NCBI Taxonomy" id="133409"/>
    <lineage>
        <taxon>Eukaryota</taxon>
        <taxon>Amoebozoa</taxon>
        <taxon>Evosea</taxon>
        <taxon>Eumycetozoa</taxon>
        <taxon>Dictyostelia</taxon>
        <taxon>Dictyosteliales</taxon>
        <taxon>Dictyosteliaceae</taxon>
        <taxon>Polysphondylium</taxon>
    </lineage>
</organism>
<evidence type="ECO:0000313" key="3">
    <source>
        <dbReference type="Proteomes" id="UP000695562"/>
    </source>
</evidence>
<accession>A0A8J4PS09</accession>
<feature type="region of interest" description="Disordered" evidence="1">
    <location>
        <begin position="44"/>
        <end position="64"/>
    </location>
</feature>
<feature type="compositionally biased region" description="Low complexity" evidence="1">
    <location>
        <begin position="45"/>
        <end position="64"/>
    </location>
</feature>
<dbReference type="Proteomes" id="UP000695562">
    <property type="component" value="Unassembled WGS sequence"/>
</dbReference>